<dbReference type="AlphaFoldDB" id="A0A517R608"/>
<dbReference type="RefSeq" id="WP_145365482.1">
    <property type="nucleotide sequence ID" value="NZ_CP036268.1"/>
</dbReference>
<feature type="signal peptide" evidence="1">
    <location>
        <begin position="1"/>
        <end position="31"/>
    </location>
</feature>
<proteinExistence type="predicted"/>
<feature type="chain" id="PRO_5021696991" evidence="1">
    <location>
        <begin position="32"/>
        <end position="305"/>
    </location>
</feature>
<reference evidence="2 3" key="1">
    <citation type="submission" date="2019-02" db="EMBL/GenBank/DDBJ databases">
        <title>Deep-cultivation of Planctomycetes and their phenomic and genomic characterization uncovers novel biology.</title>
        <authorList>
            <person name="Wiegand S."/>
            <person name="Jogler M."/>
            <person name="Boedeker C."/>
            <person name="Pinto D."/>
            <person name="Vollmers J."/>
            <person name="Rivas-Marin E."/>
            <person name="Kohn T."/>
            <person name="Peeters S.H."/>
            <person name="Heuer A."/>
            <person name="Rast P."/>
            <person name="Oberbeckmann S."/>
            <person name="Bunk B."/>
            <person name="Jeske O."/>
            <person name="Meyerdierks A."/>
            <person name="Storesund J.E."/>
            <person name="Kallscheuer N."/>
            <person name="Luecker S."/>
            <person name="Lage O.M."/>
            <person name="Pohl T."/>
            <person name="Merkel B.J."/>
            <person name="Hornburger P."/>
            <person name="Mueller R.-W."/>
            <person name="Bruemmer F."/>
            <person name="Labrenz M."/>
            <person name="Spormann A.M."/>
            <person name="Op den Camp H."/>
            <person name="Overmann J."/>
            <person name="Amann R."/>
            <person name="Jetten M.S.M."/>
            <person name="Mascher T."/>
            <person name="Medema M.H."/>
            <person name="Devos D.P."/>
            <person name="Kaster A.-K."/>
            <person name="Ovreas L."/>
            <person name="Rohde M."/>
            <person name="Galperin M.Y."/>
            <person name="Jogler C."/>
        </authorList>
    </citation>
    <scope>NUCLEOTIDE SEQUENCE [LARGE SCALE GENOMIC DNA]</scope>
    <source>
        <strain evidence="2 3">Pan189</strain>
    </source>
</reference>
<evidence type="ECO:0000256" key="1">
    <source>
        <dbReference type="SAM" id="SignalP"/>
    </source>
</evidence>
<sequence precursor="true">MHGLTTKLPHTRLWTLLIFPSILITANASSAEEEPQVLILTLNVLAFEPDVWSDLVKYGPGERNTITVVDRAYAKKIAQIAAGFVSLDSAAVVIGRDNPIRLPDKELLEGAAGRTLDIRPLNKPDGTHIFFALRTKELNPSELKDPANTYFTSGFGIPPDARLASVLISSDHTVVSTLHLWPSRANNRIAITFAIKKYNPPSELRRIATDRLSRVTVFATENQIRHGTFGLRIKQLRDRGKRIEVISLGKHVLLNYAFELPTMVMQSKGRPAYIRAGDAALIEADLQYFFTSAGTLLPAEAHRPE</sequence>
<evidence type="ECO:0000313" key="2">
    <source>
        <dbReference type="EMBL" id="QDT39336.1"/>
    </source>
</evidence>
<keyword evidence="3" id="KW-1185">Reference proteome</keyword>
<gene>
    <name evidence="2" type="ORF">Pan189_37420</name>
</gene>
<keyword evidence="1" id="KW-0732">Signal</keyword>
<dbReference type="EMBL" id="CP036268">
    <property type="protein sequence ID" value="QDT39336.1"/>
    <property type="molecule type" value="Genomic_DNA"/>
</dbReference>
<accession>A0A517R608</accession>
<organism evidence="2 3">
    <name type="scientific">Stratiformator vulcanicus</name>
    <dbReference type="NCBI Taxonomy" id="2527980"/>
    <lineage>
        <taxon>Bacteria</taxon>
        <taxon>Pseudomonadati</taxon>
        <taxon>Planctomycetota</taxon>
        <taxon>Planctomycetia</taxon>
        <taxon>Planctomycetales</taxon>
        <taxon>Planctomycetaceae</taxon>
        <taxon>Stratiformator</taxon>
    </lineage>
</organism>
<evidence type="ECO:0000313" key="3">
    <source>
        <dbReference type="Proteomes" id="UP000317318"/>
    </source>
</evidence>
<dbReference type="Proteomes" id="UP000317318">
    <property type="component" value="Chromosome"/>
</dbReference>
<name>A0A517R608_9PLAN</name>
<protein>
    <submittedName>
        <fullName evidence="2">Uncharacterized protein</fullName>
    </submittedName>
</protein>
<dbReference type="KEGG" id="svp:Pan189_37420"/>